<feature type="chain" id="PRO_5046970254" description="Outer membrane protein beta-barrel domain-containing protein" evidence="1">
    <location>
        <begin position="25"/>
        <end position="274"/>
    </location>
</feature>
<keyword evidence="1" id="KW-0732">Signal</keyword>
<reference evidence="3" key="1">
    <citation type="journal article" date="2019" name="Int. J. Syst. Evol. Microbiol.">
        <title>The Global Catalogue of Microorganisms (GCM) 10K type strain sequencing project: providing services to taxonomists for standard genome sequencing and annotation.</title>
        <authorList>
            <consortium name="The Broad Institute Genomics Platform"/>
            <consortium name="The Broad Institute Genome Sequencing Center for Infectious Disease"/>
            <person name="Wu L."/>
            <person name="Ma J."/>
        </authorList>
    </citation>
    <scope>NUCLEOTIDE SEQUENCE [LARGE SCALE GENOMIC DNA]</scope>
    <source>
        <strain evidence="3">JCM 17923</strain>
    </source>
</reference>
<gene>
    <name evidence="2" type="ORF">GCM10023185_40460</name>
</gene>
<feature type="signal peptide" evidence="1">
    <location>
        <begin position="1"/>
        <end position="24"/>
    </location>
</feature>
<keyword evidence="3" id="KW-1185">Reference proteome</keyword>
<dbReference type="EMBL" id="BAABGZ010000079">
    <property type="protein sequence ID" value="GAA4368063.1"/>
    <property type="molecule type" value="Genomic_DNA"/>
</dbReference>
<dbReference type="RefSeq" id="WP_345237959.1">
    <property type="nucleotide sequence ID" value="NZ_BAABGZ010000079.1"/>
</dbReference>
<name>A0ABP8IR62_9BACT</name>
<dbReference type="Proteomes" id="UP001501153">
    <property type="component" value="Unassembled WGS sequence"/>
</dbReference>
<evidence type="ECO:0000313" key="2">
    <source>
        <dbReference type="EMBL" id="GAA4368063.1"/>
    </source>
</evidence>
<sequence length="274" mass="30318">MQLLSRRLLGVLALGLGLGFTARAQAPTRSAATLPTPPSDEQSYKKEFVYGINFNTQGALIGGVSLRSARVLDERLLRFWSLEGVMLKNAKEVQTNTLVGGTYIRHKTNYAFSLRPSFGFQRIFFRKAADAGVQVNGLVSAGPSIGLLLPYYITYDRTIAANPGQQPNPTTDEIVDEQYDPLKHTEEKAILDRSPLFTGIGGTKVVPGAHFRGALSFEYGRYRDAVAGVEVGFLVEAYTRRMLILRPPTTSDTDNLNHQFFPSVYLTLYFGQRS</sequence>
<accession>A0ABP8IR62</accession>
<evidence type="ECO:0000313" key="3">
    <source>
        <dbReference type="Proteomes" id="UP001501153"/>
    </source>
</evidence>
<evidence type="ECO:0008006" key="4">
    <source>
        <dbReference type="Google" id="ProtNLM"/>
    </source>
</evidence>
<comment type="caution">
    <text evidence="2">The sequence shown here is derived from an EMBL/GenBank/DDBJ whole genome shotgun (WGS) entry which is preliminary data.</text>
</comment>
<protein>
    <recommendedName>
        <fullName evidence="4">Outer membrane protein beta-barrel domain-containing protein</fullName>
    </recommendedName>
</protein>
<evidence type="ECO:0000256" key="1">
    <source>
        <dbReference type="SAM" id="SignalP"/>
    </source>
</evidence>
<proteinExistence type="predicted"/>
<organism evidence="2 3">
    <name type="scientific">Hymenobacter saemangeumensis</name>
    <dbReference type="NCBI Taxonomy" id="1084522"/>
    <lineage>
        <taxon>Bacteria</taxon>
        <taxon>Pseudomonadati</taxon>
        <taxon>Bacteroidota</taxon>
        <taxon>Cytophagia</taxon>
        <taxon>Cytophagales</taxon>
        <taxon>Hymenobacteraceae</taxon>
        <taxon>Hymenobacter</taxon>
    </lineage>
</organism>